<proteinExistence type="predicted"/>
<dbReference type="EMBL" id="VSSQ01012336">
    <property type="protein sequence ID" value="MPM48987.1"/>
    <property type="molecule type" value="Genomic_DNA"/>
</dbReference>
<comment type="caution">
    <text evidence="1">The sequence shown here is derived from an EMBL/GenBank/DDBJ whole genome shotgun (WGS) entry which is preliminary data.</text>
</comment>
<protein>
    <submittedName>
        <fullName evidence="1">Uncharacterized protein</fullName>
    </submittedName>
</protein>
<name>A0A645A7E6_9ZZZZ</name>
<reference evidence="1" key="1">
    <citation type="submission" date="2019-08" db="EMBL/GenBank/DDBJ databases">
        <authorList>
            <person name="Kucharzyk K."/>
            <person name="Murdoch R.W."/>
            <person name="Higgins S."/>
            <person name="Loffler F."/>
        </authorList>
    </citation>
    <scope>NUCLEOTIDE SEQUENCE</scope>
</reference>
<gene>
    <name evidence="1" type="ORF">SDC9_95714</name>
</gene>
<accession>A0A645A7E6</accession>
<dbReference type="AlphaFoldDB" id="A0A645A7E6"/>
<evidence type="ECO:0000313" key="1">
    <source>
        <dbReference type="EMBL" id="MPM48987.1"/>
    </source>
</evidence>
<sequence>MAQAVGRQVDFNFGVIDDIVQLVEKLDHTGVRREVNTGKTVISDEVHFARGNREVRKRELPAREPKDVAD</sequence>
<organism evidence="1">
    <name type="scientific">bioreactor metagenome</name>
    <dbReference type="NCBI Taxonomy" id="1076179"/>
    <lineage>
        <taxon>unclassified sequences</taxon>
        <taxon>metagenomes</taxon>
        <taxon>ecological metagenomes</taxon>
    </lineage>
</organism>